<comment type="caution">
    <text evidence="1">The sequence shown here is derived from an EMBL/GenBank/DDBJ whole genome shotgun (WGS) entry which is preliminary data.</text>
</comment>
<accession>A0A401T0D7</accession>
<evidence type="ECO:0000313" key="1">
    <source>
        <dbReference type="EMBL" id="GCC36119.1"/>
    </source>
</evidence>
<organism evidence="1 2">
    <name type="scientific">Chiloscyllium punctatum</name>
    <name type="common">Brownbanded bambooshark</name>
    <name type="synonym">Hemiscyllium punctatum</name>
    <dbReference type="NCBI Taxonomy" id="137246"/>
    <lineage>
        <taxon>Eukaryota</taxon>
        <taxon>Metazoa</taxon>
        <taxon>Chordata</taxon>
        <taxon>Craniata</taxon>
        <taxon>Vertebrata</taxon>
        <taxon>Chondrichthyes</taxon>
        <taxon>Elasmobranchii</taxon>
        <taxon>Galeomorphii</taxon>
        <taxon>Galeoidea</taxon>
        <taxon>Orectolobiformes</taxon>
        <taxon>Hemiscylliidae</taxon>
        <taxon>Chiloscyllium</taxon>
    </lineage>
</organism>
<reference evidence="1 2" key="1">
    <citation type="journal article" date="2018" name="Nat. Ecol. Evol.">
        <title>Shark genomes provide insights into elasmobranch evolution and the origin of vertebrates.</title>
        <authorList>
            <person name="Hara Y"/>
            <person name="Yamaguchi K"/>
            <person name="Onimaru K"/>
            <person name="Kadota M"/>
            <person name="Koyanagi M"/>
            <person name="Keeley SD"/>
            <person name="Tatsumi K"/>
            <person name="Tanaka K"/>
            <person name="Motone F"/>
            <person name="Kageyama Y"/>
            <person name="Nozu R"/>
            <person name="Adachi N"/>
            <person name="Nishimura O"/>
            <person name="Nakagawa R"/>
            <person name="Tanegashima C"/>
            <person name="Kiyatake I"/>
            <person name="Matsumoto R"/>
            <person name="Murakumo K"/>
            <person name="Nishida K"/>
            <person name="Terakita A"/>
            <person name="Kuratani S"/>
            <person name="Sato K"/>
            <person name="Hyodo S Kuraku.S."/>
        </authorList>
    </citation>
    <scope>NUCLEOTIDE SEQUENCE [LARGE SCALE GENOMIC DNA]</scope>
</reference>
<proteinExistence type="predicted"/>
<dbReference type="EMBL" id="BEZZ01000788">
    <property type="protein sequence ID" value="GCC36119.1"/>
    <property type="molecule type" value="Genomic_DNA"/>
</dbReference>
<sequence>MRLTKGSTVREATGHLWLLKMFQKISFQQNPVALFLALEITLSGFCGAQNCKLHFLLNECISACNQYISHTLTKALQSFDGHNLSVSEF</sequence>
<name>A0A401T0D7_CHIPU</name>
<dbReference type="Proteomes" id="UP000287033">
    <property type="component" value="Unassembled WGS sequence"/>
</dbReference>
<protein>
    <submittedName>
        <fullName evidence="1">Uncharacterized protein</fullName>
    </submittedName>
</protein>
<gene>
    <name evidence="1" type="ORF">chiPu_0014611</name>
</gene>
<keyword evidence="2" id="KW-1185">Reference proteome</keyword>
<dbReference type="AlphaFoldDB" id="A0A401T0D7"/>
<evidence type="ECO:0000313" key="2">
    <source>
        <dbReference type="Proteomes" id="UP000287033"/>
    </source>
</evidence>